<dbReference type="SUPFAM" id="SSF160935">
    <property type="entry name" value="VPA0735-like"/>
    <property type="match status" value="1"/>
</dbReference>
<gene>
    <name evidence="2" type="ORF">S01H1_46274</name>
</gene>
<dbReference type="PANTHER" id="PTHR36509">
    <property type="entry name" value="BLL3101 PROTEIN"/>
    <property type="match status" value="1"/>
</dbReference>
<comment type="caution">
    <text evidence="2">The sequence shown here is derived from an EMBL/GenBank/DDBJ whole genome shotgun (WGS) entry which is preliminary data.</text>
</comment>
<dbReference type="Gene3D" id="2.60.120.600">
    <property type="entry name" value="Domain of unknown function DUF1214, C-terminal domain"/>
    <property type="match status" value="1"/>
</dbReference>
<reference evidence="2" key="1">
    <citation type="journal article" date="2014" name="Front. Microbiol.">
        <title>High frequency of phylogenetically diverse reductive dehalogenase-homologous genes in deep subseafloor sedimentary metagenomes.</title>
        <authorList>
            <person name="Kawai M."/>
            <person name="Futagami T."/>
            <person name="Toyoda A."/>
            <person name="Takaki Y."/>
            <person name="Nishi S."/>
            <person name="Hori S."/>
            <person name="Arai W."/>
            <person name="Tsubouchi T."/>
            <person name="Morono Y."/>
            <person name="Uchiyama I."/>
            <person name="Ito T."/>
            <person name="Fujiyama A."/>
            <person name="Inagaki F."/>
            <person name="Takami H."/>
        </authorList>
    </citation>
    <scope>NUCLEOTIDE SEQUENCE</scope>
    <source>
        <strain evidence="2">Expedition CK06-06</strain>
    </source>
</reference>
<dbReference type="Pfam" id="PF06742">
    <property type="entry name" value="DUF1214"/>
    <property type="match status" value="1"/>
</dbReference>
<feature type="non-terminal residue" evidence="2">
    <location>
        <position position="1"/>
    </location>
</feature>
<feature type="domain" description="DUF1214" evidence="1">
    <location>
        <begin position="27"/>
        <end position="133"/>
    </location>
</feature>
<protein>
    <recommendedName>
        <fullName evidence="1">DUF1214 domain-containing protein</fullName>
    </recommendedName>
</protein>
<dbReference type="EMBL" id="BARS01029625">
    <property type="protein sequence ID" value="GAG06627.1"/>
    <property type="molecule type" value="Genomic_DNA"/>
</dbReference>
<dbReference type="InterPro" id="IPR037049">
    <property type="entry name" value="DUF1214_C_sf"/>
</dbReference>
<dbReference type="AlphaFoldDB" id="X0V5I1"/>
<evidence type="ECO:0000313" key="2">
    <source>
        <dbReference type="EMBL" id="GAG06627.1"/>
    </source>
</evidence>
<dbReference type="PANTHER" id="PTHR36509:SF3">
    <property type="entry name" value="SIGNAL PEPTIDE PROTEIN"/>
    <property type="match status" value="1"/>
</dbReference>
<sequence length="149" mass="16973">LDQRAEWFYEAVSTSKGMVTTTPGVGSIYLASYADADGDWLEGGKSYKLHVPANPPAEQFWSIAVYSWDSRTLINNPQKRAGQSSRQDLVKNKDGSVDLYYGPKAPKGKEKNWVQTIPGQGWWVYLRFYAPTKEYFDKSWSMGDFEKLK</sequence>
<accession>X0V5I1</accession>
<proteinExistence type="predicted"/>
<dbReference type="InterPro" id="IPR010621">
    <property type="entry name" value="DUF1214"/>
</dbReference>
<organism evidence="2">
    <name type="scientific">marine sediment metagenome</name>
    <dbReference type="NCBI Taxonomy" id="412755"/>
    <lineage>
        <taxon>unclassified sequences</taxon>
        <taxon>metagenomes</taxon>
        <taxon>ecological metagenomes</taxon>
    </lineage>
</organism>
<evidence type="ECO:0000259" key="1">
    <source>
        <dbReference type="Pfam" id="PF06742"/>
    </source>
</evidence>
<name>X0V5I1_9ZZZZ</name>